<keyword evidence="7" id="KW-0479">Metal-binding</keyword>
<comment type="pathway">
    <text evidence="2">Cofactor biosynthesis; NAD(+) biosynthesis; quinolinate from iminoaspartate: step 1/1.</text>
</comment>
<dbReference type="GO" id="GO:0005829">
    <property type="term" value="C:cytosol"/>
    <property type="evidence" value="ECO:0007669"/>
    <property type="project" value="TreeGrafter"/>
</dbReference>
<evidence type="ECO:0000256" key="8">
    <source>
        <dbReference type="ARBA" id="ARBA00023004"/>
    </source>
</evidence>
<dbReference type="GO" id="GO:0046872">
    <property type="term" value="F:metal ion binding"/>
    <property type="evidence" value="ECO:0007669"/>
    <property type="project" value="UniProtKB-KW"/>
</dbReference>
<keyword evidence="6 10" id="KW-0808">Transferase</keyword>
<dbReference type="UniPathway" id="UPA00253">
    <property type="reaction ID" value="UER00327"/>
</dbReference>
<dbReference type="PANTHER" id="PTHR30573:SF0">
    <property type="entry name" value="QUINOLINATE SYNTHASE, CHLOROPLASTIC"/>
    <property type="match status" value="1"/>
</dbReference>
<reference evidence="10" key="1">
    <citation type="submission" date="2019-08" db="EMBL/GenBank/DDBJ databases">
        <authorList>
            <person name="Kucharzyk K."/>
            <person name="Murdoch R.W."/>
            <person name="Higgins S."/>
            <person name="Loffler F."/>
        </authorList>
    </citation>
    <scope>NUCLEOTIDE SEQUENCE</scope>
</reference>
<dbReference type="Gene3D" id="3.40.50.10800">
    <property type="entry name" value="NadA-like"/>
    <property type="match status" value="1"/>
</dbReference>
<dbReference type="EMBL" id="VSSQ01117808">
    <property type="protein sequence ID" value="MPN52065.1"/>
    <property type="molecule type" value="Genomic_DNA"/>
</dbReference>
<name>A0A645IL72_9ZZZZ</name>
<dbReference type="EC" id="2.5.1.72" evidence="3"/>
<evidence type="ECO:0000256" key="2">
    <source>
        <dbReference type="ARBA" id="ARBA00005065"/>
    </source>
</evidence>
<evidence type="ECO:0000256" key="3">
    <source>
        <dbReference type="ARBA" id="ARBA00012669"/>
    </source>
</evidence>
<dbReference type="GO" id="GO:0034628">
    <property type="term" value="P:'de novo' NAD+ biosynthetic process from L-aspartate"/>
    <property type="evidence" value="ECO:0007669"/>
    <property type="project" value="TreeGrafter"/>
</dbReference>
<evidence type="ECO:0000256" key="5">
    <source>
        <dbReference type="ARBA" id="ARBA00022642"/>
    </source>
</evidence>
<evidence type="ECO:0000313" key="10">
    <source>
        <dbReference type="EMBL" id="MPN52065.1"/>
    </source>
</evidence>
<keyword evidence="4" id="KW-0004">4Fe-4S</keyword>
<dbReference type="PANTHER" id="PTHR30573">
    <property type="entry name" value="QUINOLINATE SYNTHETASE A"/>
    <property type="match status" value="1"/>
</dbReference>
<evidence type="ECO:0000256" key="7">
    <source>
        <dbReference type="ARBA" id="ARBA00022723"/>
    </source>
</evidence>
<keyword evidence="5" id="KW-0662">Pyridine nucleotide biosynthesis</keyword>
<comment type="caution">
    <text evidence="10">The sequence shown here is derived from an EMBL/GenBank/DDBJ whole genome shotgun (WGS) entry which is preliminary data.</text>
</comment>
<keyword evidence="8" id="KW-0408">Iron</keyword>
<protein>
    <recommendedName>
        <fullName evidence="3">quinolinate synthase</fullName>
        <ecNumber evidence="3">2.5.1.72</ecNumber>
    </recommendedName>
</protein>
<dbReference type="GO" id="GO:0051539">
    <property type="term" value="F:4 iron, 4 sulfur cluster binding"/>
    <property type="evidence" value="ECO:0007669"/>
    <property type="project" value="UniProtKB-KW"/>
</dbReference>
<evidence type="ECO:0000256" key="4">
    <source>
        <dbReference type="ARBA" id="ARBA00022485"/>
    </source>
</evidence>
<dbReference type="GO" id="GO:0008987">
    <property type="term" value="F:quinolinate synthetase A activity"/>
    <property type="evidence" value="ECO:0007669"/>
    <property type="project" value="InterPro"/>
</dbReference>
<evidence type="ECO:0000256" key="6">
    <source>
        <dbReference type="ARBA" id="ARBA00022679"/>
    </source>
</evidence>
<comment type="cofactor">
    <cofactor evidence="1">
        <name>[4Fe-4S] cluster</name>
        <dbReference type="ChEBI" id="CHEBI:49883"/>
    </cofactor>
</comment>
<dbReference type="SUPFAM" id="SSF142754">
    <property type="entry name" value="NadA-like"/>
    <property type="match status" value="1"/>
</dbReference>
<proteinExistence type="predicted"/>
<dbReference type="InterPro" id="IPR036094">
    <property type="entry name" value="NadA_sf"/>
</dbReference>
<organism evidence="10">
    <name type="scientific">bioreactor metagenome</name>
    <dbReference type="NCBI Taxonomy" id="1076179"/>
    <lineage>
        <taxon>unclassified sequences</taxon>
        <taxon>metagenomes</taxon>
        <taxon>ecological metagenomes</taxon>
    </lineage>
</organism>
<dbReference type="AlphaFoldDB" id="A0A645IL72"/>
<evidence type="ECO:0000256" key="9">
    <source>
        <dbReference type="ARBA" id="ARBA00023014"/>
    </source>
</evidence>
<gene>
    <name evidence="10" type="primary">nadA_39</name>
    <name evidence="10" type="ORF">SDC9_199717</name>
</gene>
<dbReference type="Pfam" id="PF02445">
    <property type="entry name" value="NadA"/>
    <property type="match status" value="1"/>
</dbReference>
<keyword evidence="9" id="KW-0411">Iron-sulfur</keyword>
<sequence>MHRNVKADQIIKARELHKGIKVLVHPECEEPVRDLADFIGSTGAIIKYATEHDDKQYLIVTEQGVLHELQKKNPDKEFFMPYGSMTCVNMKKTHIEDLYNSLKNMQYEVKIDEQVRIKAYKALMNMHILGR</sequence>
<evidence type="ECO:0000256" key="1">
    <source>
        <dbReference type="ARBA" id="ARBA00001966"/>
    </source>
</evidence>
<dbReference type="InterPro" id="IPR003473">
    <property type="entry name" value="NadA"/>
</dbReference>
<accession>A0A645IL72</accession>